<sequence length="177" mass="20112">MMIKEKLEFQVEGEFLGFSGEKLKYLRVAVGESQLQIKLAKELRQTISRLVIGDRIQVLVKKKFKGYFSNLKLKAYEVNVVNCNDCQEMSATQTSPKTGKILLCQKSGCMKRGGREVYQALQEAILSLGLQNQVEIENTSCQKRCKKAPNMIVMPTQTKYSELSPNVISSLLKRHYL</sequence>
<dbReference type="Proteomes" id="UP000767446">
    <property type="component" value="Unassembled WGS sequence"/>
</dbReference>
<gene>
    <name evidence="1" type="ORF">DSM107014_13265</name>
</gene>
<comment type="caution">
    <text evidence="1">The sequence shown here is derived from an EMBL/GenBank/DDBJ whole genome shotgun (WGS) entry which is preliminary data.</text>
</comment>
<protein>
    <submittedName>
        <fullName evidence="1">(2Fe-2S) ferredoxin domain-containing protein</fullName>
    </submittedName>
</protein>
<dbReference type="Pfam" id="PF01257">
    <property type="entry name" value="2Fe-2S_thioredx"/>
    <property type="match status" value="1"/>
</dbReference>
<proteinExistence type="predicted"/>
<evidence type="ECO:0000313" key="1">
    <source>
        <dbReference type="EMBL" id="MBR8828849.1"/>
    </source>
</evidence>
<dbReference type="CDD" id="cd02980">
    <property type="entry name" value="TRX_Fd_family"/>
    <property type="match status" value="1"/>
</dbReference>
<name>A0A941GR62_9CHRO</name>
<accession>A0A941GR62</accession>
<dbReference type="Gene3D" id="3.40.30.10">
    <property type="entry name" value="Glutaredoxin"/>
    <property type="match status" value="1"/>
</dbReference>
<dbReference type="AlphaFoldDB" id="A0A941GR62"/>
<evidence type="ECO:0000313" key="2">
    <source>
        <dbReference type="Proteomes" id="UP000767446"/>
    </source>
</evidence>
<organism evidence="1 2">
    <name type="scientific">Gomphosphaeria aponina SAG 52.96 = DSM 107014</name>
    <dbReference type="NCBI Taxonomy" id="1521640"/>
    <lineage>
        <taxon>Bacteria</taxon>
        <taxon>Bacillati</taxon>
        <taxon>Cyanobacteriota</taxon>
        <taxon>Cyanophyceae</taxon>
        <taxon>Oscillatoriophycideae</taxon>
        <taxon>Chroococcales</taxon>
        <taxon>Gomphosphaeriaceae</taxon>
        <taxon>Gomphosphaeria</taxon>
    </lineage>
</organism>
<reference evidence="1" key="1">
    <citation type="submission" date="2021-02" db="EMBL/GenBank/DDBJ databases">
        <title>Metagenome analyses of Stigonema ocellatum DSM 106950, Chlorogloea purpurea SAG 13.99 and Gomphosphaeria aponina DSM 107014.</title>
        <authorList>
            <person name="Marter P."/>
            <person name="Huang S."/>
        </authorList>
    </citation>
    <scope>NUCLEOTIDE SEQUENCE</scope>
    <source>
        <strain evidence="1">JP213</strain>
    </source>
</reference>
<dbReference type="SUPFAM" id="SSF52833">
    <property type="entry name" value="Thioredoxin-like"/>
    <property type="match status" value="1"/>
</dbReference>
<dbReference type="EMBL" id="JADQBC010000090">
    <property type="protein sequence ID" value="MBR8828849.1"/>
    <property type="molecule type" value="Genomic_DNA"/>
</dbReference>
<dbReference type="InterPro" id="IPR036249">
    <property type="entry name" value="Thioredoxin-like_sf"/>
</dbReference>